<dbReference type="PROSITE" id="PS51257">
    <property type="entry name" value="PROKAR_LIPOPROTEIN"/>
    <property type="match status" value="1"/>
</dbReference>
<keyword evidence="1" id="KW-0732">Signal</keyword>
<dbReference type="Gene3D" id="1.10.287.650">
    <property type="entry name" value="L27 domain"/>
    <property type="match status" value="1"/>
</dbReference>
<keyword evidence="3" id="KW-1185">Reference proteome</keyword>
<feature type="chain" id="PRO_5030970427" evidence="1">
    <location>
        <begin position="21"/>
        <end position="394"/>
    </location>
</feature>
<evidence type="ECO:0000313" key="2">
    <source>
        <dbReference type="EMBL" id="MBB5705888.1"/>
    </source>
</evidence>
<dbReference type="EC" id="3.4.13.19" evidence="2"/>
<dbReference type="EMBL" id="JACIJH010000002">
    <property type="protein sequence ID" value="MBB5705888.1"/>
    <property type="molecule type" value="Genomic_DNA"/>
</dbReference>
<accession>A0A7W9B453</accession>
<keyword evidence="2" id="KW-0645">Protease</keyword>
<dbReference type="AlphaFoldDB" id="A0A7W9B453"/>
<proteinExistence type="predicted"/>
<keyword evidence="2" id="KW-0224">Dipeptidase</keyword>
<dbReference type="InterPro" id="IPR008257">
    <property type="entry name" value="Pept_M19"/>
</dbReference>
<sequence length="394" mass="42990">MKTIALLLAVPALASCTAGDAPPAAEAPLHGRLLTLDTHLDTPMHFERAGWNFADRHELATDLSQLDIPRMKDGNLDGGFFAIYTEQGSLTAEGYAAALAHARKRSDEIDRMVADNAGVIGAARTADDARRLNKEGKLIAFKSMENSYPLGLDLSLLKEFYERGVRLAGPVHGLNNQFADSATDKPKWNGLSPLGRQWVAEMNRLGIVIDASHSSDATFDQLLALSKYPILLSHSSLRSAHDHPRNLDEGRLKALAAKGGAMCISTIYMSEMNMSPERAKLFGEYEHIGEMTPEAQAELTHQWRELDKSEQMWAADFEDYMTMVLRAIEVGGVDHICFGADWDGGGGLPGIADISALPKVTERLKQAGYSDADLEKMWSGNILRVLAAQGKVSD</sequence>
<dbReference type="Proteomes" id="UP000537161">
    <property type="component" value="Unassembled WGS sequence"/>
</dbReference>
<dbReference type="InterPro" id="IPR032466">
    <property type="entry name" value="Metal_Hydrolase"/>
</dbReference>
<feature type="signal peptide" evidence="1">
    <location>
        <begin position="1"/>
        <end position="20"/>
    </location>
</feature>
<protein>
    <submittedName>
        <fullName evidence="2">Membrane dipeptidase</fullName>
        <ecNumber evidence="2">3.4.13.19</ecNumber>
    </submittedName>
</protein>
<reference evidence="2 3" key="1">
    <citation type="submission" date="2020-08" db="EMBL/GenBank/DDBJ databases">
        <title>Genomic Encyclopedia of Type Strains, Phase IV (KMG-IV): sequencing the most valuable type-strain genomes for metagenomic binning, comparative biology and taxonomic classification.</title>
        <authorList>
            <person name="Goeker M."/>
        </authorList>
    </citation>
    <scope>NUCLEOTIDE SEQUENCE [LARGE SCALE GENOMIC DNA]</scope>
    <source>
        <strain evidence="2 3">DSM 27163</strain>
    </source>
</reference>
<organism evidence="2 3">
    <name type="scientific">Sphingopyxis panaciterrulae</name>
    <dbReference type="NCBI Taxonomy" id="462372"/>
    <lineage>
        <taxon>Bacteria</taxon>
        <taxon>Pseudomonadati</taxon>
        <taxon>Pseudomonadota</taxon>
        <taxon>Alphaproteobacteria</taxon>
        <taxon>Sphingomonadales</taxon>
        <taxon>Sphingomonadaceae</taxon>
        <taxon>Sphingopyxis</taxon>
    </lineage>
</organism>
<dbReference type="Pfam" id="PF01244">
    <property type="entry name" value="Peptidase_M19"/>
    <property type="match status" value="1"/>
</dbReference>
<evidence type="ECO:0000313" key="3">
    <source>
        <dbReference type="Proteomes" id="UP000537161"/>
    </source>
</evidence>
<dbReference type="PANTHER" id="PTHR10443:SF12">
    <property type="entry name" value="DIPEPTIDASE"/>
    <property type="match status" value="1"/>
</dbReference>
<dbReference type="PROSITE" id="PS51365">
    <property type="entry name" value="RENAL_DIPEPTIDASE_2"/>
    <property type="match status" value="1"/>
</dbReference>
<gene>
    <name evidence="2" type="ORF">FHR21_001221</name>
</gene>
<name>A0A7W9B453_9SPHN</name>
<keyword evidence="2" id="KW-0378">Hydrolase</keyword>
<dbReference type="GO" id="GO:0006508">
    <property type="term" value="P:proteolysis"/>
    <property type="evidence" value="ECO:0007669"/>
    <property type="project" value="InterPro"/>
</dbReference>
<dbReference type="CDD" id="cd01301">
    <property type="entry name" value="rDP_like"/>
    <property type="match status" value="1"/>
</dbReference>
<evidence type="ECO:0000256" key="1">
    <source>
        <dbReference type="SAM" id="SignalP"/>
    </source>
</evidence>
<comment type="caution">
    <text evidence="2">The sequence shown here is derived from an EMBL/GenBank/DDBJ whole genome shotgun (WGS) entry which is preliminary data.</text>
</comment>
<dbReference type="Gene3D" id="3.20.20.140">
    <property type="entry name" value="Metal-dependent hydrolases"/>
    <property type="match status" value="1"/>
</dbReference>
<dbReference type="PANTHER" id="PTHR10443">
    <property type="entry name" value="MICROSOMAL DIPEPTIDASE"/>
    <property type="match status" value="1"/>
</dbReference>
<dbReference type="SUPFAM" id="SSF51556">
    <property type="entry name" value="Metallo-dependent hydrolases"/>
    <property type="match status" value="1"/>
</dbReference>
<dbReference type="RefSeq" id="WP_184096270.1">
    <property type="nucleotide sequence ID" value="NZ_JACIJH010000002.1"/>
</dbReference>
<dbReference type="GO" id="GO:0070573">
    <property type="term" value="F:metallodipeptidase activity"/>
    <property type="evidence" value="ECO:0007669"/>
    <property type="project" value="InterPro"/>
</dbReference>